<feature type="coiled-coil region" evidence="1">
    <location>
        <begin position="211"/>
        <end position="275"/>
    </location>
</feature>
<dbReference type="RefSeq" id="WP_274676240.1">
    <property type="nucleotide sequence ID" value="NZ_JAKNAX010000052.1"/>
</dbReference>
<accession>A0A9X4FFW6</accession>
<sequence length="429" mass="50365">MLYSTQRMGIRFCLDERGYQIDSKIDKDLTGLCRVCGQKIVRDEPFQLFQHTEQQCDHLVLSEVSERIANLIEERKNFSIPIDYRCTNSIGVEVLHCFVLVDNQTRPLIQLTTTDNQTIYLSITLEDSEVSNQQISELRRRFESVLELDLSNLTVPSTNFTSYLRELVLDGQFFKRCSWLSFNPLYTLTRNIASLERASIELQRQRALETLEAVNTQIKHSSSDLERYEREKQIAIQNLERYHDTQRRYDLNKNIDALKNEERELLNRVSSLKQQRRDLIGGTVADRLNEQINDLRKSYKLGQEHIKQQTKEKEQLKNEISLLRSQIESNQTDISNANWLKKILTRFGCNFGDLESELSQIVALSDSLSQIQNQANIAQNHLSELNSEIERKKEELVQNKKSVDFYQKEKFKLFRENNKLKDMLEKDDK</sequence>
<feature type="coiled-coil region" evidence="1">
    <location>
        <begin position="299"/>
        <end position="333"/>
    </location>
</feature>
<feature type="coiled-coil region" evidence="1">
    <location>
        <begin position="368"/>
        <end position="409"/>
    </location>
</feature>
<comment type="caution">
    <text evidence="2">The sequence shown here is derived from an EMBL/GenBank/DDBJ whole genome shotgun (WGS) entry which is preliminary data.</text>
</comment>
<proteinExistence type="predicted"/>
<gene>
    <name evidence="2" type="ORF">L9X51_15160</name>
</gene>
<name>A0A9X4FFW6_9VIBR</name>
<evidence type="ECO:0000313" key="3">
    <source>
        <dbReference type="Proteomes" id="UP001140978"/>
    </source>
</evidence>
<dbReference type="AlphaFoldDB" id="A0A9X4FFW6"/>
<dbReference type="Proteomes" id="UP001140978">
    <property type="component" value="Unassembled WGS sequence"/>
</dbReference>
<keyword evidence="1" id="KW-0175">Coiled coil</keyword>
<organism evidence="2 3">
    <name type="scientific">Vibrio aestuarianus</name>
    <dbReference type="NCBI Taxonomy" id="28171"/>
    <lineage>
        <taxon>Bacteria</taxon>
        <taxon>Pseudomonadati</taxon>
        <taxon>Pseudomonadota</taxon>
        <taxon>Gammaproteobacteria</taxon>
        <taxon>Vibrionales</taxon>
        <taxon>Vibrionaceae</taxon>
        <taxon>Vibrio</taxon>
    </lineage>
</organism>
<evidence type="ECO:0000313" key="2">
    <source>
        <dbReference type="EMBL" id="MDE1347767.1"/>
    </source>
</evidence>
<reference evidence="2" key="1">
    <citation type="submission" date="2022-02" db="EMBL/GenBank/DDBJ databases">
        <title>Emergence and expansion in Europe of a Vibrio aestuarianus clonal complex pathogenic for oysters.</title>
        <authorList>
            <person name="Mesnil A."/>
            <person name="Travers M.-A."/>
        </authorList>
    </citation>
    <scope>NUCLEOTIDE SEQUENCE</scope>
    <source>
        <strain evidence="2">19_064_15T1</strain>
    </source>
</reference>
<evidence type="ECO:0000256" key="1">
    <source>
        <dbReference type="SAM" id="Coils"/>
    </source>
</evidence>
<dbReference type="EMBL" id="JAKNAX010000052">
    <property type="protein sequence ID" value="MDE1347767.1"/>
    <property type="molecule type" value="Genomic_DNA"/>
</dbReference>
<protein>
    <submittedName>
        <fullName evidence="2">Uncharacterized protein</fullName>
    </submittedName>
</protein>